<dbReference type="AlphaFoldDB" id="A0A3A5LYW7"/>
<dbReference type="InterPro" id="IPR006016">
    <property type="entry name" value="UspA"/>
</dbReference>
<name>A0A3A5LYW7_9MICC</name>
<comment type="similarity">
    <text evidence="1">Belongs to the universal stress protein A family.</text>
</comment>
<proteinExistence type="inferred from homology"/>
<feature type="domain" description="UspA" evidence="2">
    <location>
        <begin position="159"/>
        <end position="285"/>
    </location>
</feature>
<dbReference type="EMBL" id="QZVT01000017">
    <property type="protein sequence ID" value="RJT75113.1"/>
    <property type="molecule type" value="Genomic_DNA"/>
</dbReference>
<evidence type="ECO:0000256" key="1">
    <source>
        <dbReference type="ARBA" id="ARBA00008791"/>
    </source>
</evidence>
<dbReference type="InterPro" id="IPR014729">
    <property type="entry name" value="Rossmann-like_a/b/a_fold"/>
</dbReference>
<dbReference type="PRINTS" id="PR01438">
    <property type="entry name" value="UNVRSLSTRESS"/>
</dbReference>
<keyword evidence="4" id="KW-1185">Reference proteome</keyword>
<gene>
    <name evidence="3" type="ORF">D6T63_18170</name>
</gene>
<reference evidence="3 4" key="1">
    <citation type="submission" date="2018-09" db="EMBL/GenBank/DDBJ databases">
        <title>Novel species of Arthrobacter.</title>
        <authorList>
            <person name="Liu Q."/>
            <person name="Xin Y.-H."/>
        </authorList>
    </citation>
    <scope>NUCLEOTIDE SEQUENCE [LARGE SCALE GENOMIC DNA]</scope>
    <source>
        <strain evidence="3 4">Hz2</strain>
    </source>
</reference>
<dbReference type="PANTHER" id="PTHR46268:SF6">
    <property type="entry name" value="UNIVERSAL STRESS PROTEIN UP12"/>
    <property type="match status" value="1"/>
</dbReference>
<comment type="caution">
    <text evidence="3">The sequence shown here is derived from an EMBL/GenBank/DDBJ whole genome shotgun (WGS) entry which is preliminary data.</text>
</comment>
<dbReference type="Pfam" id="PF00582">
    <property type="entry name" value="Usp"/>
    <property type="match status" value="2"/>
</dbReference>
<dbReference type="PANTHER" id="PTHR46268">
    <property type="entry name" value="STRESS RESPONSE PROTEIN NHAX"/>
    <property type="match status" value="1"/>
</dbReference>
<protein>
    <submittedName>
        <fullName evidence="3">Universal stress protein</fullName>
    </submittedName>
</protein>
<accession>A0A3A5LYW7</accession>
<evidence type="ECO:0000313" key="3">
    <source>
        <dbReference type="EMBL" id="RJT75113.1"/>
    </source>
</evidence>
<dbReference type="CDD" id="cd00293">
    <property type="entry name" value="USP-like"/>
    <property type="match status" value="1"/>
</dbReference>
<dbReference type="InterPro" id="IPR006015">
    <property type="entry name" value="Universal_stress_UspA"/>
</dbReference>
<dbReference type="OrthoDB" id="3174546at2"/>
<feature type="domain" description="UspA" evidence="2">
    <location>
        <begin position="12"/>
        <end position="151"/>
    </location>
</feature>
<sequence>MDTISTPVEPNMLKPIVVGYDGSDGSKRAVRWAARHASATGLPLIVAYCWAWPLFTHDLGPVTGVKDSGLQNEAEKTASEGLDLAVQTAPDADVSKRLVAGFPAEVLTRLSTEASLLVTGTRGLGGFSGLLVGSVSLHLAASASCPILVVREDQPEDDNVLVAVDGSPESDRAVLKAADLAKTLHQSLHVLHAQPFHRHMVVDLTDAERHPIIEQSLNLLPTGTDLAVVEETVSAISVPGAIVDRARTASCVVLGAKGRNTLGARRGSTVHAVLHHATGNVLVVR</sequence>
<dbReference type="SUPFAM" id="SSF52402">
    <property type="entry name" value="Adenine nucleotide alpha hydrolases-like"/>
    <property type="match status" value="2"/>
</dbReference>
<evidence type="ECO:0000259" key="2">
    <source>
        <dbReference type="Pfam" id="PF00582"/>
    </source>
</evidence>
<evidence type="ECO:0000313" key="4">
    <source>
        <dbReference type="Proteomes" id="UP000272560"/>
    </source>
</evidence>
<dbReference type="Proteomes" id="UP000272560">
    <property type="component" value="Unassembled WGS sequence"/>
</dbReference>
<dbReference type="Gene3D" id="3.40.50.620">
    <property type="entry name" value="HUPs"/>
    <property type="match status" value="2"/>
</dbReference>
<dbReference type="RefSeq" id="WP_120150717.1">
    <property type="nucleotide sequence ID" value="NZ_QZVT01000017.1"/>
</dbReference>
<organism evidence="3 4">
    <name type="scientific">Arthrobacter cheniae</name>
    <dbReference type="NCBI Taxonomy" id="1258888"/>
    <lineage>
        <taxon>Bacteria</taxon>
        <taxon>Bacillati</taxon>
        <taxon>Actinomycetota</taxon>
        <taxon>Actinomycetes</taxon>
        <taxon>Micrococcales</taxon>
        <taxon>Micrococcaceae</taxon>
        <taxon>Arthrobacter</taxon>
    </lineage>
</organism>